<evidence type="ECO:0000313" key="2">
    <source>
        <dbReference type="EMBL" id="AVQ00346.1"/>
    </source>
</evidence>
<feature type="region of interest" description="Disordered" evidence="1">
    <location>
        <begin position="146"/>
        <end position="168"/>
    </location>
</feature>
<protein>
    <submittedName>
        <fullName evidence="2">Uncharacterized protein</fullName>
    </submittedName>
</protein>
<reference evidence="2 3" key="2">
    <citation type="submission" date="2018-03" db="EMBL/GenBank/DDBJ databases">
        <authorList>
            <person name="Keele B.F."/>
        </authorList>
    </citation>
    <scope>NUCLEOTIDE SEQUENCE [LARGE SCALE GENOMIC DNA]</scope>
    <source>
        <strain evidence="2 3">D13</strain>
        <plasmid evidence="3">Plasmid unnamed</plasmid>
    </source>
</reference>
<dbReference type="RefSeq" id="WP_106894263.1">
    <property type="nucleotide sequence ID" value="NZ_CP027861.1"/>
</dbReference>
<gene>
    <name evidence="2" type="ORF">C7S18_23905</name>
</gene>
<evidence type="ECO:0000256" key="1">
    <source>
        <dbReference type="SAM" id="MobiDB-lite"/>
    </source>
</evidence>
<dbReference type="EMBL" id="CP027861">
    <property type="protein sequence ID" value="AVQ00346.1"/>
    <property type="molecule type" value="Genomic_DNA"/>
</dbReference>
<name>A0A2P1PZT7_9GAMM</name>
<dbReference type="KEGG" id="xba:C7S18_23905"/>
<reference evidence="2 3" key="1">
    <citation type="submission" date="2018-03" db="EMBL/GenBank/DDBJ databases">
        <title>Ahniella affigens gen. nov., sp. nov., a gammaproteobacterium isolated from sandy soil near a stream.</title>
        <authorList>
            <person name="Ko Y."/>
            <person name="Kim J.-H."/>
        </authorList>
    </citation>
    <scope>NUCLEOTIDE SEQUENCE [LARGE SCALE GENOMIC DNA]</scope>
    <source>
        <strain evidence="2 3">D13</strain>
        <plasmid evidence="3">Plasmid unnamed</plasmid>
    </source>
</reference>
<sequence>MTTDNCCTRLQTAFAAFDYAHAQLRAAAFAVVQSLVPNVATIEPDMHTEFDDAGLQYPLYRGAKLLCRHSSVFVPDEDAVYFDGSSLDAETEALALALQGENPEMDETSAREACLAQRLGIAITDLGPLTQAISWLSREHLGDAFDIPRPSDDQGLASRPTNIDSPDLADLLEDLESRDHPTLRVTRTEPTV</sequence>
<keyword evidence="2" id="KW-0614">Plasmid</keyword>
<geneLocation type="plasmid" evidence="2">
    <name>unnamed</name>
</geneLocation>
<accession>A0A2P1PZT7</accession>
<organism evidence="2 3">
    <name type="scientific">Ahniella affigens</name>
    <dbReference type="NCBI Taxonomy" id="2021234"/>
    <lineage>
        <taxon>Bacteria</taxon>
        <taxon>Pseudomonadati</taxon>
        <taxon>Pseudomonadota</taxon>
        <taxon>Gammaproteobacteria</taxon>
        <taxon>Lysobacterales</taxon>
        <taxon>Rhodanobacteraceae</taxon>
        <taxon>Ahniella</taxon>
    </lineage>
</organism>
<keyword evidence="3" id="KW-1185">Reference proteome</keyword>
<proteinExistence type="predicted"/>
<dbReference type="Proteomes" id="UP000241074">
    <property type="component" value="Plasmid unnamed"/>
</dbReference>
<dbReference type="AlphaFoldDB" id="A0A2P1PZT7"/>
<evidence type="ECO:0000313" key="3">
    <source>
        <dbReference type="Proteomes" id="UP000241074"/>
    </source>
</evidence>
<feature type="region of interest" description="Disordered" evidence="1">
    <location>
        <begin position="173"/>
        <end position="192"/>
    </location>
</feature>